<dbReference type="Pfam" id="PF00773">
    <property type="entry name" value="RNB"/>
    <property type="match status" value="1"/>
</dbReference>
<name>A0A0M0JLZ5_9EUKA</name>
<dbReference type="InterPro" id="IPR050180">
    <property type="entry name" value="RNR_Ribonuclease"/>
</dbReference>
<dbReference type="InterPro" id="IPR012340">
    <property type="entry name" value="NA-bd_OB-fold"/>
</dbReference>
<feature type="domain" description="RNB" evidence="1">
    <location>
        <begin position="325"/>
        <end position="659"/>
    </location>
</feature>
<dbReference type="Pfam" id="PF23163">
    <property type="entry name" value="CSD_RNase_II"/>
    <property type="match status" value="1"/>
</dbReference>
<protein>
    <submittedName>
        <fullName evidence="2">Exoribonuclease ii</fullName>
    </submittedName>
</protein>
<dbReference type="OrthoDB" id="2285229at2759"/>
<keyword evidence="3" id="KW-1185">Reference proteome</keyword>
<dbReference type="InterPro" id="IPR056404">
    <property type="entry name" value="HTH_RNase_II"/>
</dbReference>
<dbReference type="PANTHER" id="PTHR23355">
    <property type="entry name" value="RIBONUCLEASE"/>
    <property type="match status" value="1"/>
</dbReference>
<gene>
    <name evidence="2" type="ORF">Ctob_002614</name>
</gene>
<dbReference type="EMBL" id="JWZX01002696">
    <property type="protein sequence ID" value="KOO27596.1"/>
    <property type="molecule type" value="Genomic_DNA"/>
</dbReference>
<dbReference type="InterPro" id="IPR056403">
    <property type="entry name" value="RNase_II_barrel"/>
</dbReference>
<sequence length="764" mass="82168">MALAIASFHSTRPVHLVFRSPNVVCAAEGLAPGLLVEFATKDGSVALGAVTEADGKKNWKILKESGATVSVPPSSIRHIFPARLAPSSEAALKAITSHEAAARQHCEGTFDGALAEVWEMALEEDSPISLTELSELLISDTKQVSEAYYSTYRLLGTELGKAYFRSNKDGTEFVARPKVEAEALRAQARAAAAAADAEQTFRERIQQAIDGRSRAAPPFALSEESAEVQAAFGALEAYACRARLDETDKESRPSDEAARELLQRLGRKATAEAGRQLLVALGLWDLHENLELKRLEVPTRFDESLLAEAAALEAAPPEDVDAARRVDLTKLLALAIDEASTVEVDDAMSIECFEDGSGSDAMRLWIHIADPTRYVARGSALEVEARRRTSSIYLPTGTLPMFPLSLAAGPLSLRDGVVSCALSFGVRLGADGGIDEAHAPIITTSLVCVRRLTYLRVDELLDASSDPFANLAGSQGEVGEGQGSAEADDATLETLRRLSYLSQRRLEWRIAGGSMERHAPEGLPDMTVKARAVPGAPDGWEVDVSVGGARTDGVARRIVSEAMLLAGEAAARYGVAHELPMPYRAQSVREELSDDEVADCPAGPCRAWLAIRRMKPSFVSPTPAPHMGLALEAYVQVTSPIRRRADLAVHYQLKAHLRSEPLPYPADAPGGASEIVRLAREASSSPVRSLERSTNAYWLAEYLKRNVGRPLRATVLGSGDGRNRDVYKLLLTDLGAVVDCATSTPLQLGAELEVAPNRRGEFGL</sequence>
<comment type="caution">
    <text evidence="2">The sequence shown here is derived from an EMBL/GenBank/DDBJ whole genome shotgun (WGS) entry which is preliminary data.</text>
</comment>
<dbReference type="SMART" id="SM00955">
    <property type="entry name" value="RNB"/>
    <property type="match status" value="1"/>
</dbReference>
<accession>A0A0M0JLZ5</accession>
<dbReference type="Proteomes" id="UP000037460">
    <property type="component" value="Unassembled WGS sequence"/>
</dbReference>
<proteinExistence type="predicted"/>
<evidence type="ECO:0000313" key="3">
    <source>
        <dbReference type="Proteomes" id="UP000037460"/>
    </source>
</evidence>
<dbReference type="PANTHER" id="PTHR23355:SF42">
    <property type="entry name" value="RIBONUCLEASE II, CHLOROPLASTIC_MITOCHONDRIAL"/>
    <property type="match status" value="1"/>
</dbReference>
<dbReference type="GO" id="GO:0000175">
    <property type="term" value="F:3'-5'-RNA exonuclease activity"/>
    <property type="evidence" value="ECO:0007669"/>
    <property type="project" value="TreeGrafter"/>
</dbReference>
<reference evidence="3" key="1">
    <citation type="journal article" date="2015" name="PLoS Genet.">
        <title>Genome Sequence and Transcriptome Analyses of Chrysochromulina tobin: Metabolic Tools for Enhanced Algal Fitness in the Prominent Order Prymnesiales (Haptophyceae).</title>
        <authorList>
            <person name="Hovde B.T."/>
            <person name="Deodato C.R."/>
            <person name="Hunsperger H.M."/>
            <person name="Ryken S.A."/>
            <person name="Yost W."/>
            <person name="Jha R.K."/>
            <person name="Patterson J."/>
            <person name="Monnat R.J. Jr."/>
            <person name="Barlow S.B."/>
            <person name="Starkenburg S.R."/>
            <person name="Cattolico R.A."/>
        </authorList>
    </citation>
    <scope>NUCLEOTIDE SEQUENCE</scope>
    <source>
        <strain evidence="3">CCMP291</strain>
    </source>
</reference>
<dbReference type="GO" id="GO:0006402">
    <property type="term" value="P:mRNA catabolic process"/>
    <property type="evidence" value="ECO:0007669"/>
    <property type="project" value="TreeGrafter"/>
</dbReference>
<dbReference type="GO" id="GO:0000932">
    <property type="term" value="C:P-body"/>
    <property type="evidence" value="ECO:0007669"/>
    <property type="project" value="TreeGrafter"/>
</dbReference>
<dbReference type="AlphaFoldDB" id="A0A0M0JLZ5"/>
<dbReference type="Pfam" id="PF25255">
    <property type="entry name" value="WHD_RNase_II"/>
    <property type="match status" value="1"/>
</dbReference>
<dbReference type="InterPro" id="IPR001900">
    <property type="entry name" value="RNase_II/R"/>
</dbReference>
<dbReference type="GO" id="GO:0003723">
    <property type="term" value="F:RNA binding"/>
    <property type="evidence" value="ECO:0007669"/>
    <property type="project" value="InterPro"/>
</dbReference>
<evidence type="ECO:0000259" key="1">
    <source>
        <dbReference type="SMART" id="SM00955"/>
    </source>
</evidence>
<evidence type="ECO:0000313" key="2">
    <source>
        <dbReference type="EMBL" id="KOO27596.1"/>
    </source>
</evidence>
<dbReference type="InterPro" id="IPR057324">
    <property type="entry name" value="WH_RNase_II"/>
</dbReference>
<dbReference type="Pfam" id="PF23161">
    <property type="entry name" value="HTH_RNase_II"/>
    <property type="match status" value="1"/>
</dbReference>
<organism evidence="2 3">
    <name type="scientific">Chrysochromulina tobinii</name>
    <dbReference type="NCBI Taxonomy" id="1460289"/>
    <lineage>
        <taxon>Eukaryota</taxon>
        <taxon>Haptista</taxon>
        <taxon>Haptophyta</taxon>
        <taxon>Prymnesiophyceae</taxon>
        <taxon>Prymnesiales</taxon>
        <taxon>Chrysochromulinaceae</taxon>
        <taxon>Chrysochromulina</taxon>
    </lineage>
</organism>
<dbReference type="SUPFAM" id="SSF50249">
    <property type="entry name" value="Nucleic acid-binding proteins"/>
    <property type="match status" value="1"/>
</dbReference>